<organism evidence="14 15">
    <name type="scientific">Candidatus Curtissbacteria bacterium GW2011_GWA1_41_11</name>
    <dbReference type="NCBI Taxonomy" id="1618409"/>
    <lineage>
        <taxon>Bacteria</taxon>
        <taxon>Candidatus Curtissiibacteriota</taxon>
    </lineage>
</organism>
<evidence type="ECO:0000256" key="3">
    <source>
        <dbReference type="ARBA" id="ARBA00022490"/>
    </source>
</evidence>
<comment type="subcellular location">
    <subcellularLocation>
        <location evidence="1 12">Cytoplasm</location>
    </subcellularLocation>
</comment>
<keyword evidence="7 12" id="KW-0573">Peptidoglycan synthesis</keyword>
<sequence length="417" mass="45251">MAKLEIKGGKKLSGKIKVAGNKNSVLPIMAASLLTKESSTIENIPEISDVEVMSELLKLSGARVVKTKNKITISPKNIKEVEFPRVLTVKLRASVVLLGAILSRVGKIKMGYPGGDIIGRRSLDAHLQVLRSLGAKVDVENDQIIASVSKFKGTEIFLQEASVTATENALIAASLADGKTIIKRAATEPHIVDLCLFLIKMGADINGIGSNTISVTGVQKLFGANHVVRPDHIEVGTFAILAATASKRIEISPIIKEDLDMILLTLKNFGVDYQLEDNKLIVKASKLKSQEKVVTDVWPGFPTDLMAPMIVLATQAEGMTILHDWMYESRMFFVDKLLSMGAKVEIADPHRVFVYGPSKLRGQRLDTPDIRAGIALVIAALIAKGKSTIERADLIERGYENIVDRLTALGAQVKKIS</sequence>
<evidence type="ECO:0000256" key="5">
    <source>
        <dbReference type="ARBA" id="ARBA00022679"/>
    </source>
</evidence>
<protein>
    <recommendedName>
        <fullName evidence="12">UDP-N-acetylglucosamine 1-carboxyvinyltransferase</fullName>
        <ecNumber evidence="12">2.5.1.7</ecNumber>
    </recommendedName>
    <alternativeName>
        <fullName evidence="12">Enoylpyruvate transferase</fullName>
    </alternativeName>
    <alternativeName>
        <fullName evidence="12">UDP-N-acetylglucosamine enolpyruvyl transferase</fullName>
        <shortName evidence="12">EPT</shortName>
    </alternativeName>
</protein>
<comment type="catalytic activity">
    <reaction evidence="11 12">
        <text>phosphoenolpyruvate + UDP-N-acetyl-alpha-D-glucosamine = UDP-N-acetyl-3-O-(1-carboxyvinyl)-alpha-D-glucosamine + phosphate</text>
        <dbReference type="Rhea" id="RHEA:18681"/>
        <dbReference type="ChEBI" id="CHEBI:43474"/>
        <dbReference type="ChEBI" id="CHEBI:57705"/>
        <dbReference type="ChEBI" id="CHEBI:58702"/>
        <dbReference type="ChEBI" id="CHEBI:68483"/>
        <dbReference type="EC" id="2.5.1.7"/>
    </reaction>
</comment>
<dbReference type="PANTHER" id="PTHR43783">
    <property type="entry name" value="UDP-N-ACETYLGLUCOSAMINE 1-CARBOXYVINYLTRANSFERASE"/>
    <property type="match status" value="1"/>
</dbReference>
<dbReference type="GO" id="GO:0071555">
    <property type="term" value="P:cell wall organization"/>
    <property type="evidence" value="ECO:0007669"/>
    <property type="project" value="UniProtKB-KW"/>
</dbReference>
<evidence type="ECO:0000256" key="10">
    <source>
        <dbReference type="ARBA" id="ARBA00038367"/>
    </source>
</evidence>
<dbReference type="GO" id="GO:0009252">
    <property type="term" value="P:peptidoglycan biosynthetic process"/>
    <property type="evidence" value="ECO:0007669"/>
    <property type="project" value="UniProtKB-UniRule"/>
</dbReference>
<dbReference type="EC" id="2.5.1.7" evidence="12"/>
<dbReference type="GO" id="GO:0051301">
    <property type="term" value="P:cell division"/>
    <property type="evidence" value="ECO:0007669"/>
    <property type="project" value="UniProtKB-KW"/>
</dbReference>
<dbReference type="InterPro" id="IPR036968">
    <property type="entry name" value="Enolpyruvate_Tfrase_sf"/>
</dbReference>
<dbReference type="Pfam" id="PF00275">
    <property type="entry name" value="EPSP_synthase"/>
    <property type="match status" value="1"/>
</dbReference>
<keyword evidence="5 12" id="KW-0808">Transferase</keyword>
<keyword evidence="9 12" id="KW-0961">Cell wall biogenesis/degradation</keyword>
<accession>A0A0G0WUF6</accession>
<evidence type="ECO:0000256" key="7">
    <source>
        <dbReference type="ARBA" id="ARBA00022984"/>
    </source>
</evidence>
<keyword evidence="8 12" id="KW-0131">Cell cycle</keyword>
<evidence type="ECO:0000259" key="13">
    <source>
        <dbReference type="Pfam" id="PF00275"/>
    </source>
</evidence>
<comment type="caution">
    <text evidence="14">The sequence shown here is derived from an EMBL/GenBank/DDBJ whole genome shotgun (WGS) entry which is preliminary data.</text>
</comment>
<evidence type="ECO:0000256" key="1">
    <source>
        <dbReference type="ARBA" id="ARBA00004496"/>
    </source>
</evidence>
<evidence type="ECO:0000256" key="9">
    <source>
        <dbReference type="ARBA" id="ARBA00023316"/>
    </source>
</evidence>
<evidence type="ECO:0000256" key="11">
    <source>
        <dbReference type="ARBA" id="ARBA00047527"/>
    </source>
</evidence>
<feature type="binding site" evidence="12">
    <location>
        <position position="92"/>
    </location>
    <ligand>
        <name>UDP-N-acetyl-alpha-D-glucosamine</name>
        <dbReference type="ChEBI" id="CHEBI:57705"/>
    </ligand>
</feature>
<dbReference type="NCBIfam" id="TIGR01072">
    <property type="entry name" value="murA"/>
    <property type="match status" value="1"/>
</dbReference>
<dbReference type="GO" id="GO:0005737">
    <property type="term" value="C:cytoplasm"/>
    <property type="evidence" value="ECO:0007669"/>
    <property type="project" value="UniProtKB-SubCell"/>
</dbReference>
<dbReference type="InterPro" id="IPR001986">
    <property type="entry name" value="Enolpyruvate_Tfrase_dom"/>
</dbReference>
<evidence type="ECO:0000256" key="12">
    <source>
        <dbReference type="HAMAP-Rule" id="MF_00111"/>
    </source>
</evidence>
<feature type="binding site" evidence="12">
    <location>
        <begin position="22"/>
        <end position="23"/>
    </location>
    <ligand>
        <name>phosphoenolpyruvate</name>
        <dbReference type="ChEBI" id="CHEBI:58702"/>
    </ligand>
</feature>
<keyword evidence="3 12" id="KW-0963">Cytoplasm</keyword>
<evidence type="ECO:0000313" key="14">
    <source>
        <dbReference type="EMBL" id="KKR88075.1"/>
    </source>
</evidence>
<keyword evidence="6 12" id="KW-0133">Cell shape</keyword>
<gene>
    <name evidence="12" type="primary">murA</name>
    <name evidence="14" type="ORF">UU34_C0001G0072</name>
</gene>
<feature type="active site" description="Proton donor" evidence="12">
    <location>
        <position position="116"/>
    </location>
</feature>
<dbReference type="SUPFAM" id="SSF55205">
    <property type="entry name" value="EPT/RTPC-like"/>
    <property type="match status" value="1"/>
</dbReference>
<dbReference type="PATRIC" id="fig|1618409.3.peg.74"/>
<proteinExistence type="inferred from homology"/>
<dbReference type="HAMAP" id="MF_00111">
    <property type="entry name" value="MurA"/>
    <property type="match status" value="1"/>
</dbReference>
<dbReference type="AlphaFoldDB" id="A0A0G0WUF6"/>
<reference evidence="14 15" key="1">
    <citation type="journal article" date="2015" name="Nature">
        <title>rRNA introns, odd ribosomes, and small enigmatic genomes across a large radiation of phyla.</title>
        <authorList>
            <person name="Brown C.T."/>
            <person name="Hug L.A."/>
            <person name="Thomas B.C."/>
            <person name="Sharon I."/>
            <person name="Castelle C.J."/>
            <person name="Singh A."/>
            <person name="Wilkins M.J."/>
            <person name="Williams K.H."/>
            <person name="Banfield J.F."/>
        </authorList>
    </citation>
    <scope>NUCLEOTIDE SEQUENCE [LARGE SCALE GENOMIC DNA]</scope>
</reference>
<evidence type="ECO:0000256" key="6">
    <source>
        <dbReference type="ARBA" id="ARBA00022960"/>
    </source>
</evidence>
<dbReference type="GO" id="GO:0008760">
    <property type="term" value="F:UDP-N-acetylglucosamine 1-carboxyvinyltransferase activity"/>
    <property type="evidence" value="ECO:0007669"/>
    <property type="project" value="UniProtKB-UniRule"/>
</dbReference>
<dbReference type="EMBL" id="LCAG01000001">
    <property type="protein sequence ID" value="KKR88075.1"/>
    <property type="molecule type" value="Genomic_DNA"/>
</dbReference>
<evidence type="ECO:0000256" key="2">
    <source>
        <dbReference type="ARBA" id="ARBA00004752"/>
    </source>
</evidence>
<dbReference type="Gene3D" id="3.65.10.10">
    <property type="entry name" value="Enolpyruvate transferase domain"/>
    <property type="match status" value="2"/>
</dbReference>
<comment type="similarity">
    <text evidence="10 12">Belongs to the EPSP synthase family. MurA subfamily.</text>
</comment>
<dbReference type="GO" id="GO:0008360">
    <property type="term" value="P:regulation of cell shape"/>
    <property type="evidence" value="ECO:0007669"/>
    <property type="project" value="UniProtKB-KW"/>
</dbReference>
<comment type="caution">
    <text evidence="12">Lacks conserved residue(s) required for the propagation of feature annotation.</text>
</comment>
<evidence type="ECO:0000256" key="4">
    <source>
        <dbReference type="ARBA" id="ARBA00022618"/>
    </source>
</evidence>
<dbReference type="InterPro" id="IPR050068">
    <property type="entry name" value="MurA_subfamily"/>
</dbReference>
<comment type="pathway">
    <text evidence="2 12">Cell wall biogenesis; peptidoglycan biosynthesis.</text>
</comment>
<comment type="function">
    <text evidence="12">Cell wall formation. Adds enolpyruvyl to UDP-N-acetylglucosamine.</text>
</comment>
<name>A0A0G0WUF6_9BACT</name>
<dbReference type="CDD" id="cd01555">
    <property type="entry name" value="UdpNAET"/>
    <property type="match status" value="1"/>
</dbReference>
<feature type="domain" description="Enolpyruvate transferase" evidence="13">
    <location>
        <begin position="7"/>
        <end position="406"/>
    </location>
</feature>
<dbReference type="Proteomes" id="UP000034854">
    <property type="component" value="Unassembled WGS sequence"/>
</dbReference>
<evidence type="ECO:0000313" key="15">
    <source>
        <dbReference type="Proteomes" id="UP000034854"/>
    </source>
</evidence>
<dbReference type="InterPro" id="IPR005750">
    <property type="entry name" value="UDP_GlcNAc_COvinyl_MurA"/>
</dbReference>
<dbReference type="NCBIfam" id="NF006873">
    <property type="entry name" value="PRK09369.1"/>
    <property type="match status" value="1"/>
</dbReference>
<keyword evidence="4 12" id="KW-0132">Cell division</keyword>
<feature type="binding site" evidence="12">
    <location>
        <position position="326"/>
    </location>
    <ligand>
        <name>UDP-N-acetyl-alpha-D-glucosamine</name>
        <dbReference type="ChEBI" id="CHEBI:57705"/>
    </ligand>
</feature>
<dbReference type="PANTHER" id="PTHR43783:SF1">
    <property type="entry name" value="UDP-N-ACETYLGLUCOSAMINE 1-CARBOXYVINYLTRANSFERASE"/>
    <property type="match status" value="1"/>
</dbReference>
<dbReference type="GO" id="GO:0019277">
    <property type="term" value="P:UDP-N-acetylgalactosamine biosynthetic process"/>
    <property type="evidence" value="ECO:0007669"/>
    <property type="project" value="InterPro"/>
</dbReference>
<feature type="binding site" evidence="12">
    <location>
        <position position="304"/>
    </location>
    <ligand>
        <name>UDP-N-acetyl-alpha-D-glucosamine</name>
        <dbReference type="ChEBI" id="CHEBI:57705"/>
    </ligand>
</feature>
<evidence type="ECO:0000256" key="8">
    <source>
        <dbReference type="ARBA" id="ARBA00023306"/>
    </source>
</evidence>
<dbReference type="UniPathway" id="UPA00219"/>
<dbReference type="InterPro" id="IPR013792">
    <property type="entry name" value="RNA3'P_cycl/enolpyr_Trfase_a/b"/>
</dbReference>